<sequence length="483" mass="52169">MQNEGVSLVSAYFAIRFPAFTYYVKTLSCTIGRRSAPGNRDDLVPVHVDIDLGPLKSVSRLHARIEFDEDRDGFVICVLGRNGAWVGGDWVKSGAKVLLGPKTTIQIASRSFQFLVAPAPAAPPASTSVASTRGTEAESSSRTKNKNAAPLSVDDLDARIQLALQKQILAQSPSSTPSAGTDIAGNATSAVKVRLPIRVAAIATSDIAPVTSSLKPSHRPSTGVKQPPIVFKNGELILNERIFGHLTTNQLKELGKLDPTDVSELLQVEVRRFYKEEMRAQKLQQAPSSQGRIATGKGISKLATTRRPHSSGILSVEGAGHPAPQTGAPPGSTTNKEAHVYRGQPPLAPSQPYPSNTMPSPLTAPHPMSSSHGHGNTQVYHPLSYVGHYTPQHYYSPYPAYSFPPHYQSQPFPHPLPHSHQPHHLQASVYSQQPYSRSEPPPSDFDVIGEGRLRGPPSFRSDAAPPDKHASHEDLSDQDEGKR</sequence>
<feature type="region of interest" description="Disordered" evidence="2">
    <location>
        <begin position="121"/>
        <end position="150"/>
    </location>
</feature>
<feature type="compositionally biased region" description="Low complexity" evidence="2">
    <location>
        <begin position="121"/>
        <end position="132"/>
    </location>
</feature>
<dbReference type="OrthoDB" id="5954824at2759"/>
<dbReference type="SUPFAM" id="SSF49879">
    <property type="entry name" value="SMAD/FHA domain"/>
    <property type="match status" value="1"/>
</dbReference>
<feature type="domain" description="FHA" evidence="3">
    <location>
        <begin position="29"/>
        <end position="91"/>
    </location>
</feature>
<evidence type="ECO:0000256" key="1">
    <source>
        <dbReference type="ARBA" id="ARBA00023242"/>
    </source>
</evidence>
<dbReference type="Proteomes" id="UP000886523">
    <property type="component" value="Unassembled WGS sequence"/>
</dbReference>
<reference evidence="4" key="1">
    <citation type="journal article" date="2020" name="Nat. Commun.">
        <title>Large-scale genome sequencing of mycorrhizal fungi provides insights into the early evolution of symbiotic traits.</title>
        <authorList>
            <person name="Miyauchi S."/>
            <person name="Kiss E."/>
            <person name="Kuo A."/>
            <person name="Drula E."/>
            <person name="Kohler A."/>
            <person name="Sanchez-Garcia M."/>
            <person name="Morin E."/>
            <person name="Andreopoulos B."/>
            <person name="Barry K.W."/>
            <person name="Bonito G."/>
            <person name="Buee M."/>
            <person name="Carver A."/>
            <person name="Chen C."/>
            <person name="Cichocki N."/>
            <person name="Clum A."/>
            <person name="Culley D."/>
            <person name="Crous P.W."/>
            <person name="Fauchery L."/>
            <person name="Girlanda M."/>
            <person name="Hayes R.D."/>
            <person name="Keri Z."/>
            <person name="LaButti K."/>
            <person name="Lipzen A."/>
            <person name="Lombard V."/>
            <person name="Magnuson J."/>
            <person name="Maillard F."/>
            <person name="Murat C."/>
            <person name="Nolan M."/>
            <person name="Ohm R.A."/>
            <person name="Pangilinan J."/>
            <person name="Pereira M.F."/>
            <person name="Perotto S."/>
            <person name="Peter M."/>
            <person name="Pfister S."/>
            <person name="Riley R."/>
            <person name="Sitrit Y."/>
            <person name="Stielow J.B."/>
            <person name="Szollosi G."/>
            <person name="Zifcakova L."/>
            <person name="Stursova M."/>
            <person name="Spatafora J.W."/>
            <person name="Tedersoo L."/>
            <person name="Vaario L.M."/>
            <person name="Yamada A."/>
            <person name="Yan M."/>
            <person name="Wang P."/>
            <person name="Xu J."/>
            <person name="Bruns T."/>
            <person name="Baldrian P."/>
            <person name="Vilgalys R."/>
            <person name="Dunand C."/>
            <person name="Henrissat B."/>
            <person name="Grigoriev I.V."/>
            <person name="Hibbett D."/>
            <person name="Nagy L.G."/>
            <person name="Martin F.M."/>
        </authorList>
    </citation>
    <scope>NUCLEOTIDE SEQUENCE</scope>
    <source>
        <strain evidence="4">UP504</strain>
    </source>
</reference>
<dbReference type="GO" id="GO:0060962">
    <property type="term" value="P:regulation of ribosomal protein gene transcription by RNA polymerase II"/>
    <property type="evidence" value="ECO:0007669"/>
    <property type="project" value="InterPro"/>
</dbReference>
<dbReference type="CDD" id="cd22701">
    <property type="entry name" value="FHA_FKH1-like"/>
    <property type="match status" value="1"/>
</dbReference>
<keyword evidence="5" id="KW-1185">Reference proteome</keyword>
<dbReference type="PROSITE" id="PS50006">
    <property type="entry name" value="FHA_DOMAIN"/>
    <property type="match status" value="1"/>
</dbReference>
<organism evidence="4 5">
    <name type="scientific">Hydnum rufescens UP504</name>
    <dbReference type="NCBI Taxonomy" id="1448309"/>
    <lineage>
        <taxon>Eukaryota</taxon>
        <taxon>Fungi</taxon>
        <taxon>Dikarya</taxon>
        <taxon>Basidiomycota</taxon>
        <taxon>Agaricomycotina</taxon>
        <taxon>Agaricomycetes</taxon>
        <taxon>Cantharellales</taxon>
        <taxon>Hydnaceae</taxon>
        <taxon>Hydnum</taxon>
    </lineage>
</organism>
<evidence type="ECO:0000313" key="5">
    <source>
        <dbReference type="Proteomes" id="UP000886523"/>
    </source>
</evidence>
<dbReference type="PANTHER" id="PTHR21712:SF29">
    <property type="entry name" value="PRE-RRNA-PROCESSING PROTEIN FHL1"/>
    <property type="match status" value="1"/>
</dbReference>
<dbReference type="InterPro" id="IPR000253">
    <property type="entry name" value="FHA_dom"/>
</dbReference>
<evidence type="ECO:0000259" key="3">
    <source>
        <dbReference type="PROSITE" id="PS50006"/>
    </source>
</evidence>
<feature type="compositionally biased region" description="Basic and acidic residues" evidence="2">
    <location>
        <begin position="465"/>
        <end position="483"/>
    </location>
</feature>
<dbReference type="GO" id="GO:0005634">
    <property type="term" value="C:nucleus"/>
    <property type="evidence" value="ECO:0007669"/>
    <property type="project" value="UniProtKB-ARBA"/>
</dbReference>
<feature type="region of interest" description="Disordered" evidence="2">
    <location>
        <begin position="303"/>
        <end position="376"/>
    </location>
</feature>
<dbReference type="GO" id="GO:0043565">
    <property type="term" value="F:sequence-specific DNA binding"/>
    <property type="evidence" value="ECO:0007669"/>
    <property type="project" value="TreeGrafter"/>
</dbReference>
<feature type="region of interest" description="Disordered" evidence="2">
    <location>
        <begin position="409"/>
        <end position="483"/>
    </location>
</feature>
<dbReference type="InterPro" id="IPR008984">
    <property type="entry name" value="SMAD_FHA_dom_sf"/>
</dbReference>
<dbReference type="SMART" id="SM00240">
    <property type="entry name" value="FHA"/>
    <property type="match status" value="1"/>
</dbReference>
<protein>
    <recommendedName>
        <fullName evidence="3">FHA domain-containing protein</fullName>
    </recommendedName>
</protein>
<evidence type="ECO:0000313" key="4">
    <source>
        <dbReference type="EMBL" id="KAF9518382.1"/>
    </source>
</evidence>
<dbReference type="Pfam" id="PF00498">
    <property type="entry name" value="FHA"/>
    <property type="match status" value="1"/>
</dbReference>
<dbReference type="Gene3D" id="2.60.200.20">
    <property type="match status" value="1"/>
</dbReference>
<dbReference type="InterPro" id="IPR045178">
    <property type="entry name" value="Fhl1/FHA1"/>
</dbReference>
<evidence type="ECO:0000256" key="2">
    <source>
        <dbReference type="SAM" id="MobiDB-lite"/>
    </source>
</evidence>
<proteinExistence type="predicted"/>
<dbReference type="EMBL" id="MU128925">
    <property type="protein sequence ID" value="KAF9518382.1"/>
    <property type="molecule type" value="Genomic_DNA"/>
</dbReference>
<comment type="caution">
    <text evidence="4">The sequence shown here is derived from an EMBL/GenBank/DDBJ whole genome shotgun (WGS) entry which is preliminary data.</text>
</comment>
<accession>A0A9P6B6W9</accession>
<gene>
    <name evidence="4" type="ORF">BS47DRAFT_1482628</name>
</gene>
<dbReference type="AlphaFoldDB" id="A0A9P6B6W9"/>
<dbReference type="PANTHER" id="PTHR21712">
    <property type="entry name" value="PRE-RRNA-PROCESSING PROTEIN FHL1"/>
    <property type="match status" value="1"/>
</dbReference>
<keyword evidence="1" id="KW-0539">Nucleus</keyword>
<name>A0A9P6B6W9_9AGAM</name>